<protein>
    <submittedName>
        <fullName evidence="2">Uncharacterized protein</fullName>
    </submittedName>
</protein>
<dbReference type="AlphaFoldDB" id="A0AAE0D5Q8"/>
<dbReference type="Proteomes" id="UP001281614">
    <property type="component" value="Unassembled WGS sequence"/>
</dbReference>
<keyword evidence="3" id="KW-1185">Reference proteome</keyword>
<accession>A0AAE0D5Q8</accession>
<name>A0AAE0D5Q8_COLKA</name>
<feature type="compositionally biased region" description="Basic and acidic residues" evidence="1">
    <location>
        <begin position="124"/>
        <end position="136"/>
    </location>
</feature>
<gene>
    <name evidence="2" type="ORF">CKAH01_17065</name>
</gene>
<feature type="compositionally biased region" description="Low complexity" evidence="1">
    <location>
        <begin position="97"/>
        <end position="114"/>
    </location>
</feature>
<sequence length="448" mass="49318">MAASRPNRRPLVSRPPHRCHGRDRFWHAANHSQGSITGRFVGSAPACPWAMLTSFGGAPVDDGDEDCPRERASSLIATNPRCTPASQRLQSPRPVQTSETPPLPSLTTTSSPSPDKSNLAAARHPLDIGRSSDPRRKSSRWLGITTRPPHAASTTSSLFPFIYHNDVEASRHREFKRRFSSVQSTMTRPHVTRVFLVNGRGIFAFRLALPRHCTHSPRTNKTPRLFNNAPSCILRFFSGAAPAMDPSTPSASHSRFFVRTYLRNSLDLFTPRFRLMSPNPIRCPESVRTKFVFVPANRSAGSSRHLSCLPRLLPLPNKQRRCCIRKSPPRGPSTAAGCLSPPAKIGAVAVLPSIAAAPRASQNLNLLPGLPSASVCANYICKKGRTCVDRLGVVPGQTCSEPNAHHVYPDRQLQSFRALLAQGPPPEPYLIRDILPSIPPWVQPRTRR</sequence>
<evidence type="ECO:0000256" key="1">
    <source>
        <dbReference type="SAM" id="MobiDB-lite"/>
    </source>
</evidence>
<feature type="region of interest" description="Disordered" evidence="1">
    <location>
        <begin position="74"/>
        <end position="152"/>
    </location>
</feature>
<evidence type="ECO:0000313" key="2">
    <source>
        <dbReference type="EMBL" id="KAK2756917.1"/>
    </source>
</evidence>
<proteinExistence type="predicted"/>
<dbReference type="EMBL" id="VYYT01000204">
    <property type="protein sequence ID" value="KAK2756917.1"/>
    <property type="molecule type" value="Genomic_DNA"/>
</dbReference>
<feature type="compositionally biased region" description="Polar residues" evidence="1">
    <location>
        <begin position="75"/>
        <end position="96"/>
    </location>
</feature>
<reference evidence="2" key="1">
    <citation type="submission" date="2023-02" db="EMBL/GenBank/DDBJ databases">
        <title>Colletotrichum kahawae CIFC_Que2 genome sequencing and assembly.</title>
        <authorList>
            <person name="Baroncelli R."/>
        </authorList>
    </citation>
    <scope>NUCLEOTIDE SEQUENCE</scope>
    <source>
        <strain evidence="2">CIFC_Que2</strain>
    </source>
</reference>
<comment type="caution">
    <text evidence="2">The sequence shown here is derived from an EMBL/GenBank/DDBJ whole genome shotgun (WGS) entry which is preliminary data.</text>
</comment>
<organism evidence="2 3">
    <name type="scientific">Colletotrichum kahawae</name>
    <name type="common">Coffee berry disease fungus</name>
    <dbReference type="NCBI Taxonomy" id="34407"/>
    <lineage>
        <taxon>Eukaryota</taxon>
        <taxon>Fungi</taxon>
        <taxon>Dikarya</taxon>
        <taxon>Ascomycota</taxon>
        <taxon>Pezizomycotina</taxon>
        <taxon>Sordariomycetes</taxon>
        <taxon>Hypocreomycetidae</taxon>
        <taxon>Glomerellales</taxon>
        <taxon>Glomerellaceae</taxon>
        <taxon>Colletotrichum</taxon>
        <taxon>Colletotrichum gloeosporioides species complex</taxon>
    </lineage>
</organism>
<evidence type="ECO:0000313" key="3">
    <source>
        <dbReference type="Proteomes" id="UP001281614"/>
    </source>
</evidence>